<dbReference type="OrthoDB" id="2440994at2759"/>
<evidence type="ECO:0000313" key="2">
    <source>
        <dbReference type="EMBL" id="CAG8746963.1"/>
    </source>
</evidence>
<reference evidence="2" key="1">
    <citation type="submission" date="2021-06" db="EMBL/GenBank/DDBJ databases">
        <authorList>
            <person name="Kallberg Y."/>
            <person name="Tangrot J."/>
            <person name="Rosling A."/>
        </authorList>
    </citation>
    <scope>NUCLEOTIDE SEQUENCE</scope>
    <source>
        <strain evidence="2">UK204</strain>
    </source>
</reference>
<organism evidence="2 3">
    <name type="scientific">Funneliformis caledonium</name>
    <dbReference type="NCBI Taxonomy" id="1117310"/>
    <lineage>
        <taxon>Eukaryota</taxon>
        <taxon>Fungi</taxon>
        <taxon>Fungi incertae sedis</taxon>
        <taxon>Mucoromycota</taxon>
        <taxon>Glomeromycotina</taxon>
        <taxon>Glomeromycetes</taxon>
        <taxon>Glomerales</taxon>
        <taxon>Glomeraceae</taxon>
        <taxon>Funneliformis</taxon>
    </lineage>
</organism>
<comment type="caution">
    <text evidence="2">The sequence shown here is derived from an EMBL/GenBank/DDBJ whole genome shotgun (WGS) entry which is preliminary data.</text>
</comment>
<sequence>MSTEPEKSISESEEVKFSKEKKFNIQETAAVQSTATTQESEKVEEKGGNVSIKLVEIGEKKLQIWKEIVIIVEEIKKEKISPIKAKGLTEKEDKIILEDVARDKVEGEKGIKKRLEALGAKVEIVLIVHLFFKAYPNKIIDYNNDVRIEVKDMECREPETVVEDSKGKKKIRPQSEAEARANSLT</sequence>
<dbReference type="EMBL" id="CAJVPQ010016914">
    <property type="protein sequence ID" value="CAG8746963.1"/>
    <property type="molecule type" value="Genomic_DNA"/>
</dbReference>
<evidence type="ECO:0000256" key="1">
    <source>
        <dbReference type="SAM" id="MobiDB-lite"/>
    </source>
</evidence>
<keyword evidence="3" id="KW-1185">Reference proteome</keyword>
<protein>
    <submittedName>
        <fullName evidence="2">14810_t:CDS:1</fullName>
    </submittedName>
</protein>
<accession>A0A9N9ISH8</accession>
<dbReference type="AlphaFoldDB" id="A0A9N9ISH8"/>
<name>A0A9N9ISH8_9GLOM</name>
<feature type="region of interest" description="Disordered" evidence="1">
    <location>
        <begin position="161"/>
        <end position="185"/>
    </location>
</feature>
<evidence type="ECO:0000313" key="3">
    <source>
        <dbReference type="Proteomes" id="UP000789570"/>
    </source>
</evidence>
<dbReference type="Proteomes" id="UP000789570">
    <property type="component" value="Unassembled WGS sequence"/>
</dbReference>
<proteinExistence type="predicted"/>
<gene>
    <name evidence="2" type="ORF">FCALED_LOCUS16028</name>
</gene>